<organism evidence="2 3">
    <name type="scientific">Portunus trituberculatus</name>
    <name type="common">Swimming crab</name>
    <name type="synonym">Neptunus trituberculatus</name>
    <dbReference type="NCBI Taxonomy" id="210409"/>
    <lineage>
        <taxon>Eukaryota</taxon>
        <taxon>Metazoa</taxon>
        <taxon>Ecdysozoa</taxon>
        <taxon>Arthropoda</taxon>
        <taxon>Crustacea</taxon>
        <taxon>Multicrustacea</taxon>
        <taxon>Malacostraca</taxon>
        <taxon>Eumalacostraca</taxon>
        <taxon>Eucarida</taxon>
        <taxon>Decapoda</taxon>
        <taxon>Pleocyemata</taxon>
        <taxon>Brachyura</taxon>
        <taxon>Eubrachyura</taxon>
        <taxon>Portunoidea</taxon>
        <taxon>Portunidae</taxon>
        <taxon>Portuninae</taxon>
        <taxon>Portunus</taxon>
    </lineage>
</organism>
<feature type="region of interest" description="Disordered" evidence="1">
    <location>
        <begin position="163"/>
        <end position="187"/>
    </location>
</feature>
<name>A0A5B7JB88_PORTR</name>
<protein>
    <submittedName>
        <fullName evidence="2">Uncharacterized protein</fullName>
    </submittedName>
</protein>
<proteinExistence type="predicted"/>
<dbReference type="AlphaFoldDB" id="A0A5B7JB88"/>
<feature type="compositionally biased region" description="Polar residues" evidence="1">
    <location>
        <begin position="93"/>
        <end position="106"/>
    </location>
</feature>
<feature type="compositionally biased region" description="Low complexity" evidence="1">
    <location>
        <begin position="164"/>
        <end position="178"/>
    </location>
</feature>
<evidence type="ECO:0000313" key="3">
    <source>
        <dbReference type="Proteomes" id="UP000324222"/>
    </source>
</evidence>
<keyword evidence="3" id="KW-1185">Reference proteome</keyword>
<feature type="compositionally biased region" description="Acidic residues" evidence="1">
    <location>
        <begin position="69"/>
        <end position="84"/>
    </location>
</feature>
<gene>
    <name evidence="2" type="ORF">E2C01_087181</name>
</gene>
<sequence>MNACICTAQVLAGNNTRRLQTLIPLLLKHNGLPTISIPEEACTTTRHRAQKTQRRRQPPKEEPRHEDRMEEETGTEEEEEENEVVDVVGTDTSLQSHTTDLSNHNTAPHKEGRQVTDMKTTPDAATTTKDISQWQWETFFNQEDAPPTKNYFPSWEKLIADMLKSSTKTSDSSDNNQNTKKKRHQRR</sequence>
<dbReference type="Proteomes" id="UP000324222">
    <property type="component" value="Unassembled WGS sequence"/>
</dbReference>
<reference evidence="2 3" key="1">
    <citation type="submission" date="2019-05" db="EMBL/GenBank/DDBJ databases">
        <title>Another draft genome of Portunus trituberculatus and its Hox gene families provides insights of decapod evolution.</title>
        <authorList>
            <person name="Jeong J.-H."/>
            <person name="Song I."/>
            <person name="Kim S."/>
            <person name="Choi T."/>
            <person name="Kim D."/>
            <person name="Ryu S."/>
            <person name="Kim W."/>
        </authorList>
    </citation>
    <scope>NUCLEOTIDE SEQUENCE [LARGE SCALE GENOMIC DNA]</scope>
    <source>
        <tissue evidence="2">Muscle</tissue>
    </source>
</reference>
<accession>A0A5B7JB88</accession>
<feature type="region of interest" description="Disordered" evidence="1">
    <location>
        <begin position="38"/>
        <end position="126"/>
    </location>
</feature>
<dbReference type="OrthoDB" id="203339at2759"/>
<comment type="caution">
    <text evidence="2">The sequence shown here is derived from an EMBL/GenBank/DDBJ whole genome shotgun (WGS) entry which is preliminary data.</text>
</comment>
<dbReference type="EMBL" id="VSRR010090149">
    <property type="protein sequence ID" value="MPC92109.1"/>
    <property type="molecule type" value="Genomic_DNA"/>
</dbReference>
<evidence type="ECO:0000313" key="2">
    <source>
        <dbReference type="EMBL" id="MPC92109.1"/>
    </source>
</evidence>
<feature type="compositionally biased region" description="Low complexity" evidence="1">
    <location>
        <begin position="117"/>
        <end position="126"/>
    </location>
</feature>
<feature type="compositionally biased region" description="Basic residues" evidence="1">
    <location>
        <begin position="45"/>
        <end position="57"/>
    </location>
</feature>
<feature type="compositionally biased region" description="Basic and acidic residues" evidence="1">
    <location>
        <begin position="58"/>
        <end position="68"/>
    </location>
</feature>
<evidence type="ECO:0000256" key="1">
    <source>
        <dbReference type="SAM" id="MobiDB-lite"/>
    </source>
</evidence>